<dbReference type="EMBL" id="JAMLDY010000003">
    <property type="protein sequence ID" value="MCP3733840.1"/>
    <property type="molecule type" value="Genomic_DNA"/>
</dbReference>
<dbReference type="RefSeq" id="WP_254287852.1">
    <property type="nucleotide sequence ID" value="NZ_JAMLDY010000003.1"/>
</dbReference>
<name>A0A9X2KPF0_9SPHN</name>
<keyword evidence="2" id="KW-1185">Reference proteome</keyword>
<sequence length="1119" mass="119978">MTALVDTVSVRRRFQRSVRIDGDIGAEATSGFVCTSTAAQALRTTIEHVSRLGHGAFTWTGPYGCGKSSLAVVLATALGPDGPGRQGAMAVLPHDVAARFADDLRWAGDGWSVVPVTGRRADAEEVIGDALDEHRIPQRKGGVIPRLVAAAGHGIGLVLIVDEMGKLLEHAAAGHSDAFFFQELAEAASRSEGRLIVIGILHQAFDDYAYRLARETRDDWLKVQGRYVDVPLNPVGEEQLALLATAIDAPGAPEVQPAAAAVAAAIRVGSGVVGGIEATLRGCWPLSPVVACLLGPLSRRRFGQNQRSLFGFLGSAEPYGFQDYLASTQVDDARPYDVGLLWNYLRANLEPSILASPDGHRWSLAVDAVERCEARGGTEHQLRLVKAIALVDMFRERSGLVAGVDILGAALPDVPEADLRQDLETLKAWSVIVYRRHLDAFSLYAGSDFDIEHAVSGLLSATMACDYGRLRSTGVFGPILAKRHYHDTGAMRWFEVDVASLDAAEERIARFRGDSGAVGLFLLLINEAGASAGTVRRRVALLRERIGGRAIAIGVATDSFMLRELSLELIALESIQSTRPELKGDPVARREVASRIARVGGELEERLRASLAVTSWHIPDEGERADADGSEGPARLSLLASRLAGAMFPASPRIRNELMNRSKPSSNAMAAARALMVAMVRSADRPRLGIEDFPAEGGLYASILERSGLHGPVSDGGHGFRTPPNDADGARLLPLWDGADALLAEAGSAGMQLSDLFDRWRARPFGVKDGLLPILGLAFILSRGEEVSVYLDGAFISRIGDLFVDRLLQDAGSVRLRRNDISEDHVRILQGIAETTAELLGEEMPPQVDPLSVGRQLVAVVTGAQGWVRRTARMGPAATRVRDLAASAHDPNKFMLDDLPTIFADGDATAQEVIGQIRDGLVEISTAYDHMVADLADRMLAELAVGDGDDALDRLRKRAATVVGLTGNYRLDAFATRLASFHGGNEAIEGLASLAANKPPRDWVDRDVDAATIELAALSQEFLRAEGLAHVKGRDSSRIRMAFYMSDPGRPALVAPEFSVDDLDRQRARSLATKLRGAIDSRTSREVALAAIIELGAQLADELTPSSLPASSGPKRKAG</sequence>
<accession>A0A9X2KPF0</accession>
<dbReference type="AlphaFoldDB" id="A0A9X2KPF0"/>
<dbReference type="InterPro" id="IPR027417">
    <property type="entry name" value="P-loop_NTPase"/>
</dbReference>
<gene>
    <name evidence="1" type="ORF">M9979_02975</name>
</gene>
<evidence type="ECO:0000313" key="1">
    <source>
        <dbReference type="EMBL" id="MCP3733840.1"/>
    </source>
</evidence>
<evidence type="ECO:0000313" key="2">
    <source>
        <dbReference type="Proteomes" id="UP001139486"/>
    </source>
</evidence>
<proteinExistence type="predicted"/>
<evidence type="ECO:0008006" key="3">
    <source>
        <dbReference type="Google" id="ProtNLM"/>
    </source>
</evidence>
<dbReference type="SUPFAM" id="SSF52540">
    <property type="entry name" value="P-loop containing nucleoside triphosphate hydrolases"/>
    <property type="match status" value="1"/>
</dbReference>
<protein>
    <recommendedName>
        <fullName evidence="3">ATP-binding protein</fullName>
    </recommendedName>
</protein>
<organism evidence="1 2">
    <name type="scientific">Sphingomonas liriopis</name>
    <dbReference type="NCBI Taxonomy" id="2949094"/>
    <lineage>
        <taxon>Bacteria</taxon>
        <taxon>Pseudomonadati</taxon>
        <taxon>Pseudomonadota</taxon>
        <taxon>Alphaproteobacteria</taxon>
        <taxon>Sphingomonadales</taxon>
        <taxon>Sphingomonadaceae</taxon>
        <taxon>Sphingomonas</taxon>
    </lineage>
</organism>
<dbReference type="Proteomes" id="UP001139486">
    <property type="component" value="Unassembled WGS sequence"/>
</dbReference>
<reference evidence="1" key="1">
    <citation type="submission" date="2022-05" db="EMBL/GenBank/DDBJ databases">
        <title>Sphingomonas sp. strain RP10 Genome sequencing and assembly.</title>
        <authorList>
            <person name="Kim I."/>
        </authorList>
    </citation>
    <scope>NUCLEOTIDE SEQUENCE</scope>
    <source>
        <strain evidence="1">RP10</strain>
    </source>
</reference>
<comment type="caution">
    <text evidence="1">The sequence shown here is derived from an EMBL/GenBank/DDBJ whole genome shotgun (WGS) entry which is preliminary data.</text>
</comment>